<comment type="caution">
    <text evidence="9">The sequence shown here is derived from an EMBL/GenBank/DDBJ whole genome shotgun (WGS) entry which is preliminary data.</text>
</comment>
<feature type="domain" description="Flagellar basal-body/hook protein C-terminal" evidence="6">
    <location>
        <begin position="373"/>
        <end position="417"/>
    </location>
</feature>
<dbReference type="Proteomes" id="UP001139104">
    <property type="component" value="Unassembled WGS sequence"/>
</dbReference>
<evidence type="ECO:0000313" key="9">
    <source>
        <dbReference type="EMBL" id="MCI4682180.1"/>
    </source>
</evidence>
<dbReference type="InterPro" id="IPR011491">
    <property type="entry name" value="FlgE_D2"/>
</dbReference>
<keyword evidence="4 5" id="KW-0975">Bacterial flagellum</keyword>
<evidence type="ECO:0000256" key="2">
    <source>
        <dbReference type="ARBA" id="ARBA00009677"/>
    </source>
</evidence>
<dbReference type="SUPFAM" id="SSF117143">
    <property type="entry name" value="Flagellar hook protein flgE"/>
    <property type="match status" value="1"/>
</dbReference>
<evidence type="ECO:0000313" key="10">
    <source>
        <dbReference type="Proteomes" id="UP001139104"/>
    </source>
</evidence>
<dbReference type="InterPro" id="IPR020013">
    <property type="entry name" value="Flagellar_FlgE/F/G"/>
</dbReference>
<evidence type="ECO:0000256" key="1">
    <source>
        <dbReference type="ARBA" id="ARBA00004117"/>
    </source>
</evidence>
<feature type="domain" description="Flagellar hook protein FlgE D2" evidence="7">
    <location>
        <begin position="177"/>
        <end position="298"/>
    </location>
</feature>
<evidence type="ECO:0000256" key="5">
    <source>
        <dbReference type="RuleBase" id="RU362116"/>
    </source>
</evidence>
<dbReference type="PANTHER" id="PTHR30435:SF1">
    <property type="entry name" value="FLAGELLAR HOOK PROTEIN FLGE"/>
    <property type="match status" value="1"/>
</dbReference>
<dbReference type="Pfam" id="PF22692">
    <property type="entry name" value="LlgE_F_G_D1"/>
    <property type="match status" value="1"/>
</dbReference>
<gene>
    <name evidence="9" type="ORF">K2U94_05280</name>
</gene>
<keyword evidence="9" id="KW-0969">Cilium</keyword>
<dbReference type="InterPro" id="IPR037058">
    <property type="entry name" value="Falgellar_hook_FlgE_sf"/>
</dbReference>
<protein>
    <recommendedName>
        <fullName evidence="3 5">Flagellar hook protein FlgE</fullName>
    </recommendedName>
</protein>
<evidence type="ECO:0000259" key="8">
    <source>
        <dbReference type="Pfam" id="PF22692"/>
    </source>
</evidence>
<dbReference type="NCBIfam" id="TIGR03506">
    <property type="entry name" value="FlgEFG_subfam"/>
    <property type="match status" value="1"/>
</dbReference>
<keyword evidence="10" id="KW-1185">Reference proteome</keyword>
<comment type="function">
    <text evidence="5">A flexible structure which links the flagellar filament to the drive apparatus in the basal body.</text>
</comment>
<name>A0ABS9Z3C9_9HYPH</name>
<dbReference type="Pfam" id="PF06429">
    <property type="entry name" value="Flg_bbr_C"/>
    <property type="match status" value="1"/>
</dbReference>
<reference evidence="9" key="1">
    <citation type="journal article" date="2022" name="ISME J.">
        <title>Identification of active gaseous-alkane degraders at natural gas seeps.</title>
        <authorList>
            <person name="Farhan Ul Haque M."/>
            <person name="Hernandez M."/>
            <person name="Crombie A.T."/>
            <person name="Murrell J.C."/>
        </authorList>
    </citation>
    <scope>NUCLEOTIDE SEQUENCE</scope>
    <source>
        <strain evidence="9">PC2</strain>
    </source>
</reference>
<comment type="subcellular location">
    <subcellularLocation>
        <location evidence="1 5">Bacterial flagellum basal body</location>
    </subcellularLocation>
</comment>
<evidence type="ECO:0000259" key="6">
    <source>
        <dbReference type="Pfam" id="PF06429"/>
    </source>
</evidence>
<comment type="similarity">
    <text evidence="2 5">Belongs to the flagella basal body rod proteins family.</text>
</comment>
<proteinExistence type="inferred from homology"/>
<dbReference type="RefSeq" id="WP_243066208.1">
    <property type="nucleotide sequence ID" value="NZ_JAIVFK010000014.1"/>
</dbReference>
<evidence type="ECO:0000256" key="4">
    <source>
        <dbReference type="ARBA" id="ARBA00023143"/>
    </source>
</evidence>
<dbReference type="PANTHER" id="PTHR30435">
    <property type="entry name" value="FLAGELLAR PROTEIN"/>
    <property type="match status" value="1"/>
</dbReference>
<dbReference type="Pfam" id="PF07559">
    <property type="entry name" value="FlgE_D2"/>
    <property type="match status" value="1"/>
</dbReference>
<evidence type="ECO:0000259" key="7">
    <source>
        <dbReference type="Pfam" id="PF07559"/>
    </source>
</evidence>
<dbReference type="InterPro" id="IPR053967">
    <property type="entry name" value="LlgE_F_G-like_D1"/>
</dbReference>
<dbReference type="InterPro" id="IPR037925">
    <property type="entry name" value="FlgE/F/G-like"/>
</dbReference>
<evidence type="ECO:0000256" key="3">
    <source>
        <dbReference type="ARBA" id="ARBA00019015"/>
    </source>
</evidence>
<feature type="domain" description="Flagellar hook protein FlgE/F/G-like D1" evidence="8">
    <location>
        <begin position="84"/>
        <end position="157"/>
    </location>
</feature>
<dbReference type="EMBL" id="JAIVFP010000001">
    <property type="protein sequence ID" value="MCI4682180.1"/>
    <property type="molecule type" value="Genomic_DNA"/>
</dbReference>
<keyword evidence="9" id="KW-0282">Flagellum</keyword>
<keyword evidence="9" id="KW-0966">Cell projection</keyword>
<organism evidence="9 10">
    <name type="scientific">Candidatus Rhodoblastus alkanivorans</name>
    <dbReference type="NCBI Taxonomy" id="2954117"/>
    <lineage>
        <taxon>Bacteria</taxon>
        <taxon>Pseudomonadati</taxon>
        <taxon>Pseudomonadota</taxon>
        <taxon>Alphaproteobacteria</taxon>
        <taxon>Hyphomicrobiales</taxon>
        <taxon>Rhodoblastaceae</taxon>
        <taxon>Rhodoblastus</taxon>
    </lineage>
</organism>
<dbReference type="InterPro" id="IPR010930">
    <property type="entry name" value="Flg_bb/hook_C_dom"/>
</dbReference>
<accession>A0ABS9Z3C9</accession>
<dbReference type="Gene3D" id="2.60.98.20">
    <property type="entry name" value="Flagellar hook protein FlgE"/>
    <property type="match status" value="1"/>
</dbReference>
<sequence length="420" mass="42207">MGLYDAMNASVTGMSAQSNHLTNIGQNISNSSTVGYKQADTEFSTMVDQAGVGQTAAGGVIASTRLDIAQQGTLTGATSATDLAVSGSGFFVVSNAAGQQFLTRAGSFVADKDGNLVNAAGYYLNGYSLANGTPTMAANSLSGMQIVNVNSATLSATPTTSGTLTANLPSADSTIAAADLPSANSSSSTYDEKTSMVMYDNLGASHTIDVYFAQTASGTWEASAYDHSAASSTGGFPYSSAALATTTLSFDSSNGHLTSGSANSLSIPVPSGANMTLDLSGMTQLAGSFAVSTATVNGNAAASISSVTIGTDGALSYDLTNGSIVSAYKIPLASVASPDNLEALSGNVYSPNILSGQASVGTAGTGGLGTIQSNELEESTVDIATELTNMIVAQRGYQANAQMFKTGADLMNTLIQMNLT</sequence>